<evidence type="ECO:0000313" key="2">
    <source>
        <dbReference type="EMBL" id="MBU4693937.1"/>
    </source>
</evidence>
<dbReference type="EMBL" id="JAHMHK010000008">
    <property type="protein sequence ID" value="MBU4693937.1"/>
    <property type="molecule type" value="Genomic_DNA"/>
</dbReference>
<sequence>MKRKFLSLLVTSTALTSIATILSIINFVSVNNLNFIDKNIAINDIRTSKNKFEMVDNYKKWSILNKVNKISKISDAKNSINTFKNLTDEEKSDFINRLEPILINKQSEIDDVINLALSLNNSKKIQKNNSNLIDYDINQFNFIDNASKKLFKDKLLKTDDNDKRNNLLNSIQNENNNNKKNKIDCAVNEIKQLISLTNEDIAEIESKLIPGLINSQDQINKVVSEARFLNTKRETIHDLEKSVSVADGTNFKENTIKSILENKSLDKKQIDKLTDNYYLEQINKLIDLGERETKPRQEIKEALQVAKDKLKNEGGENIRDIYEQLVDSTIKFTSEPNKLEGVNIFHISPPATLYSLHKLTPFLFNEFTDFGNQWEEPVKKYLMHVKNDYDKKFKKFIKIAADPRLVSLEDQKFYGSYFYSILNKETISSIFNKNWNLNNPSKEQIEKLISVVLEETKKSEKTPDFDYINSINRILIDYSKVYNSYAKDYFCWDYREDPITYYENIERNNLINAYDYEKVIHNYKFRYNPYLKAIVSKEEIDKINNIIDFSVEILTKNIPQIYTDAIYIILDGILVPSNKDSYLQKLKDKNFSILGVEDTVNHIQTKIESNTHDLETISNIYLKIKKTYPLKNNSFQKLVNYIFTNGNLHDFSFLSFMVEYDPSFRYALISEAPTHLYNMIDTLPISDRFKISKESLKQIFIEFHQLLDAIAMQVLTPEQAINKLQQNAIYDFIWKFQMFVNNLPRSEYMIDKERNINDSLLELKSTIEKSKEIKNVGGVYFDAEKLNKLANKHFNDDDSQNKLTLQIINLFLVNDLLYNKYPSRFYYRFFGLGERAIKTIVDIDISRLNSLYPLITENIELFKNYSSSEKITQNEILKNISFADVNNIYTFLGKITSANKVERQKNIKELLRDIDDIINKVSAIPDLNELKIQLEENKSIIQEIVKKIDNETDLSFNYKVRLDALKPISDADFYDELSKKGKEYIRLMVAIAPFKNNSYNIKEFIRLFTDNENNSDNVILNSLFGDKKHGFIQKYGESDTLYSSSHHYFNDYVSAEWKSEWDSKKHLLDQFKDDIHINYNDNNNYANSISLSESNKNKFTILNSMVSNIFDSLKSKLFNAFITHYKVNESKEKFNLNKLSYFNNYSNYTNESIKNVKHRYDKVYEYLSDIIYNGLLQVDGNVLKKIGDEFGWNIYNNQLFLFVTMNIAQNYDKIKVVLDKINNFVNSITIKMTDAEMDDALNTFISQNDDFFKKQINSLDKLQFNHN</sequence>
<dbReference type="RefSeq" id="WP_216567958.1">
    <property type="nucleotide sequence ID" value="NZ_JAHMHK010000008.1"/>
</dbReference>
<reference evidence="2" key="1">
    <citation type="submission" date="2021-06" db="EMBL/GenBank/DDBJ databases">
        <title>Novel Mycoplasma species detected in California sea lions (Zalophus californianus) from the USA.</title>
        <authorList>
            <person name="Volokhov D.V."/>
            <person name="Furtak V.A."/>
            <person name="Zagorodnyaya T.A."/>
        </authorList>
    </citation>
    <scope>NUCLEOTIDE SEQUENCE [LARGE SCALE GENOMIC DNA]</scope>
    <source>
        <strain evidence="2">CSL 4779</strain>
    </source>
</reference>
<gene>
    <name evidence="2" type="ORF">KQ878_03520</name>
</gene>
<feature type="coiled-coil region" evidence="1">
    <location>
        <begin position="176"/>
        <end position="207"/>
    </location>
</feature>
<accession>A0ABS6DSQ6</accession>
<evidence type="ECO:0000256" key="1">
    <source>
        <dbReference type="SAM" id="Coils"/>
    </source>
</evidence>
<comment type="caution">
    <text evidence="2">The sequence shown here is derived from an EMBL/GenBank/DDBJ whole genome shotgun (WGS) entry which is preliminary data.</text>
</comment>
<name>A0ABS6DSQ6_9MOLU</name>
<dbReference type="Proteomes" id="UP000812267">
    <property type="component" value="Unassembled WGS sequence"/>
</dbReference>
<keyword evidence="1" id="KW-0175">Coiled coil</keyword>
<organism evidence="2 3">
    <name type="scientific">Mycoplasma zalophidermidis</name>
    <dbReference type="NCBI Taxonomy" id="398174"/>
    <lineage>
        <taxon>Bacteria</taxon>
        <taxon>Bacillati</taxon>
        <taxon>Mycoplasmatota</taxon>
        <taxon>Mollicutes</taxon>
        <taxon>Mycoplasmataceae</taxon>
        <taxon>Mycoplasma</taxon>
    </lineage>
</organism>
<evidence type="ECO:0000313" key="3">
    <source>
        <dbReference type="Proteomes" id="UP000812267"/>
    </source>
</evidence>
<protein>
    <submittedName>
        <fullName evidence="2">Uncharacterized protein</fullName>
    </submittedName>
</protein>
<proteinExistence type="predicted"/>
<keyword evidence="3" id="KW-1185">Reference proteome</keyword>